<evidence type="ECO:0000256" key="2">
    <source>
        <dbReference type="ARBA" id="ARBA00022448"/>
    </source>
</evidence>
<accession>A0A1Y2T3E9</accession>
<proteinExistence type="predicted"/>
<evidence type="ECO:0000256" key="5">
    <source>
        <dbReference type="ARBA" id="ARBA00022683"/>
    </source>
</evidence>
<dbReference type="SUPFAM" id="SSF51261">
    <property type="entry name" value="Duplicated hybrid motif"/>
    <property type="match status" value="1"/>
</dbReference>
<dbReference type="PANTHER" id="PTHR45008">
    <property type="entry name" value="PTS SYSTEM GLUCOSE-SPECIFIC EIIA COMPONENT"/>
    <property type="match status" value="1"/>
</dbReference>
<organism evidence="8 9">
    <name type="scientific">Symbiobacterium thermophilum</name>
    <dbReference type="NCBI Taxonomy" id="2734"/>
    <lineage>
        <taxon>Bacteria</taxon>
        <taxon>Bacillati</taxon>
        <taxon>Bacillota</taxon>
        <taxon>Clostridia</taxon>
        <taxon>Eubacteriales</taxon>
        <taxon>Symbiobacteriaceae</taxon>
        <taxon>Symbiobacterium</taxon>
    </lineage>
</organism>
<evidence type="ECO:0000256" key="1">
    <source>
        <dbReference type="ARBA" id="ARBA00004496"/>
    </source>
</evidence>
<dbReference type="Proteomes" id="UP000194267">
    <property type="component" value="Unassembled WGS sequence"/>
</dbReference>
<dbReference type="PROSITE" id="PS51093">
    <property type="entry name" value="PTS_EIIA_TYPE_1"/>
    <property type="match status" value="1"/>
</dbReference>
<keyword evidence="5" id="KW-0598">Phosphotransferase system</keyword>
<evidence type="ECO:0000256" key="3">
    <source>
        <dbReference type="ARBA" id="ARBA00022597"/>
    </source>
</evidence>
<dbReference type="InterPro" id="IPR050890">
    <property type="entry name" value="PTS_EIIA_component"/>
</dbReference>
<dbReference type="EMBL" id="LWLV01002555">
    <property type="protein sequence ID" value="OTA40157.1"/>
    <property type="molecule type" value="Genomic_DNA"/>
</dbReference>
<evidence type="ECO:0000259" key="7">
    <source>
        <dbReference type="PROSITE" id="PS51093"/>
    </source>
</evidence>
<gene>
    <name evidence="8" type="ORF">A6D92_22470</name>
</gene>
<keyword evidence="4" id="KW-0808">Transferase</keyword>
<evidence type="ECO:0000313" key="9">
    <source>
        <dbReference type="Proteomes" id="UP000194267"/>
    </source>
</evidence>
<sequence length="128" mass="12932">MTAVTLLAPITGRAVPLDAVPDPVFAGRMLGDGVAIDPSGDLAVAPVAGEVVALFPTGHALALRADCGAEILLHLGVDSSQAKGVFRPVVALGERVEAGQPLVRLDLAAFRAQARSPLSPLVVLNPGA</sequence>
<feature type="domain" description="PTS EIIA type-1" evidence="7">
    <location>
        <begin position="22"/>
        <end position="125"/>
    </location>
</feature>
<keyword evidence="2" id="KW-0813">Transport</keyword>
<dbReference type="GO" id="GO:0005737">
    <property type="term" value="C:cytoplasm"/>
    <property type="evidence" value="ECO:0007669"/>
    <property type="project" value="UniProtKB-SubCell"/>
</dbReference>
<protein>
    <submittedName>
        <fullName evidence="8">PTS sugar transporter subunit IIABC</fullName>
    </submittedName>
</protein>
<keyword evidence="3 8" id="KW-0762">Sugar transport</keyword>
<dbReference type="GO" id="GO:0016301">
    <property type="term" value="F:kinase activity"/>
    <property type="evidence" value="ECO:0007669"/>
    <property type="project" value="UniProtKB-KW"/>
</dbReference>
<feature type="non-terminal residue" evidence="8">
    <location>
        <position position="128"/>
    </location>
</feature>
<dbReference type="InterPro" id="IPR011055">
    <property type="entry name" value="Dup_hybrid_motif"/>
</dbReference>
<dbReference type="GO" id="GO:0009401">
    <property type="term" value="P:phosphoenolpyruvate-dependent sugar phosphotransferase system"/>
    <property type="evidence" value="ECO:0007669"/>
    <property type="project" value="UniProtKB-KW"/>
</dbReference>
<dbReference type="PANTHER" id="PTHR45008:SF1">
    <property type="entry name" value="PTS SYSTEM GLUCOSE-SPECIFIC EIIA COMPONENT"/>
    <property type="match status" value="1"/>
</dbReference>
<reference evidence="9" key="1">
    <citation type="submission" date="2016-04" db="EMBL/GenBank/DDBJ databases">
        <authorList>
            <person name="Antunes L.P."/>
            <person name="Martins L.F."/>
            <person name="Pereira R.V."/>
            <person name="Thomas A.M."/>
            <person name="Barbosa D."/>
            <person name="Nascimento L."/>
            <person name="Silva G.M."/>
            <person name="Condomitti G.W."/>
            <person name="Digiampietri L.A."/>
            <person name="Lombardi K.C."/>
            <person name="Ramos P.L."/>
            <person name="Quaggio R.B."/>
            <person name="Oliveira J.C."/>
            <person name="Pascon R.C."/>
            <person name="Cruz J.B."/>
            <person name="Silva A.M."/>
            <person name="Setubal J.C."/>
        </authorList>
    </citation>
    <scope>NUCLEOTIDE SEQUENCE [LARGE SCALE GENOMIC DNA]</scope>
</reference>
<dbReference type="Gene3D" id="2.70.70.10">
    <property type="entry name" value="Glucose Permease (Domain IIA)"/>
    <property type="match status" value="1"/>
</dbReference>
<evidence type="ECO:0000313" key="8">
    <source>
        <dbReference type="EMBL" id="OTA40157.1"/>
    </source>
</evidence>
<evidence type="ECO:0000256" key="6">
    <source>
        <dbReference type="ARBA" id="ARBA00022777"/>
    </source>
</evidence>
<comment type="subcellular location">
    <subcellularLocation>
        <location evidence="1">Cytoplasm</location>
    </subcellularLocation>
</comment>
<dbReference type="InterPro" id="IPR001127">
    <property type="entry name" value="PTS_EIIA_1_perm"/>
</dbReference>
<comment type="caution">
    <text evidence="8">The sequence shown here is derived from an EMBL/GenBank/DDBJ whole genome shotgun (WGS) entry which is preliminary data.</text>
</comment>
<evidence type="ECO:0000256" key="4">
    <source>
        <dbReference type="ARBA" id="ARBA00022679"/>
    </source>
</evidence>
<keyword evidence="6" id="KW-0418">Kinase</keyword>
<dbReference type="AlphaFoldDB" id="A0A1Y2T3E9"/>
<dbReference type="Pfam" id="PF00358">
    <property type="entry name" value="PTS_EIIA_1"/>
    <property type="match status" value="1"/>
</dbReference>
<dbReference type="NCBIfam" id="TIGR00830">
    <property type="entry name" value="PTBA"/>
    <property type="match status" value="1"/>
</dbReference>
<name>A0A1Y2T3E9_SYMTR</name>